<dbReference type="Gene3D" id="3.40.50.12020">
    <property type="entry name" value="Uncharacterised protein family UPF0261, NN domain"/>
    <property type="match status" value="1"/>
</dbReference>
<feature type="domain" description="UPF0261" evidence="2">
    <location>
        <begin position="186"/>
        <end position="400"/>
    </location>
</feature>
<name>A0A7X2Z9U8_9BACL</name>
<dbReference type="NCBIfam" id="NF002674">
    <property type="entry name" value="PRK02399.1-2"/>
    <property type="match status" value="1"/>
</dbReference>
<dbReference type="InterPro" id="IPR056778">
    <property type="entry name" value="UPF0261_C"/>
</dbReference>
<feature type="domain" description="UPF0261" evidence="1">
    <location>
        <begin position="3"/>
        <end position="176"/>
    </location>
</feature>
<organism evidence="3 4">
    <name type="scientific">Paenibacillus validus</name>
    <dbReference type="NCBI Taxonomy" id="44253"/>
    <lineage>
        <taxon>Bacteria</taxon>
        <taxon>Bacillati</taxon>
        <taxon>Bacillota</taxon>
        <taxon>Bacilli</taxon>
        <taxon>Bacillales</taxon>
        <taxon>Paenibacillaceae</taxon>
        <taxon>Paenibacillus</taxon>
    </lineage>
</organism>
<dbReference type="PIRSF" id="PIRSF033271">
    <property type="entry name" value="UCP033271"/>
    <property type="match status" value="1"/>
</dbReference>
<sequence>METVVLIGTLDTKGNEYEFVRDRIRSAGCEVIVIDVGVLGSPRISPHLTREDVARAAGTDIGVLIERNDRGFAMERMAAGAAELVRKLYQEGRLHGVLALGGSGGSSIATHAMRALPVGVPKLMVSTIASGDIRSYVGQSDITMMYSVVDIAGINSISEKILANAAAAISGMARASAAYKPHQQARPLVSVSMFGVTSPCVLQARDWLEARGYEVLVFHANGSGGRAMEGLMKDGFIRASLDLTTTELADEWVGGMLSAGADRLETAGRLGIPQVVSLGALDMVNFGTPDTVPARFQGRTLYRHNPNVTLMRTTADECAELGKIIGRKLNMATGPVSVFIPLKGISSIAKQGEVFYDPQADRALVDNLRQVLAPHIEVVIMDTDINDPVFAQAMAEKLDAYIKYSEVLRHE</sequence>
<protein>
    <submittedName>
        <fullName evidence="3">UPF0261 family protein</fullName>
    </submittedName>
</protein>
<evidence type="ECO:0000259" key="1">
    <source>
        <dbReference type="Pfam" id="PF06792"/>
    </source>
</evidence>
<dbReference type="EMBL" id="WNZX01000007">
    <property type="protein sequence ID" value="MUG70998.1"/>
    <property type="molecule type" value="Genomic_DNA"/>
</dbReference>
<dbReference type="RefSeq" id="WP_127604760.1">
    <property type="nucleotide sequence ID" value="NZ_JARTHJ010000038.1"/>
</dbReference>
<dbReference type="InterPro" id="IPR008322">
    <property type="entry name" value="UPF0261"/>
</dbReference>
<dbReference type="InterPro" id="IPR051353">
    <property type="entry name" value="Tobamovirus_resist_UPF0261"/>
</dbReference>
<dbReference type="PANTHER" id="PTHR31862">
    <property type="entry name" value="UPF0261 DOMAIN PROTEIN (AFU_ORTHOLOGUE AFUA_1G10120)"/>
    <property type="match status" value="1"/>
</dbReference>
<dbReference type="Pfam" id="PF06792">
    <property type="entry name" value="UPF0261"/>
    <property type="match status" value="1"/>
</dbReference>
<reference evidence="3 4" key="1">
    <citation type="submission" date="2019-11" db="EMBL/GenBank/DDBJ databases">
        <title>Draft genome sequences of five Paenibacillus species of dairy origin.</title>
        <authorList>
            <person name="Olajide A.M."/>
            <person name="Chen S."/>
            <person name="Lapointe G."/>
        </authorList>
    </citation>
    <scope>NUCLEOTIDE SEQUENCE [LARGE SCALE GENOMIC DNA]</scope>
    <source>
        <strain evidence="3 4">2CS3</strain>
    </source>
</reference>
<keyword evidence="4" id="KW-1185">Reference proteome</keyword>
<comment type="caution">
    <text evidence="3">The sequence shown here is derived from an EMBL/GenBank/DDBJ whole genome shotgun (WGS) entry which is preliminary data.</text>
</comment>
<dbReference type="Pfam" id="PF23189">
    <property type="entry name" value="UPF0261_C"/>
    <property type="match status" value="1"/>
</dbReference>
<evidence type="ECO:0000313" key="4">
    <source>
        <dbReference type="Proteomes" id="UP000450917"/>
    </source>
</evidence>
<dbReference type="InterPro" id="IPR044122">
    <property type="entry name" value="UPF0261_N"/>
</dbReference>
<accession>A0A7X2Z9U8</accession>
<dbReference type="CDD" id="cd15488">
    <property type="entry name" value="Tm-1-like"/>
    <property type="match status" value="1"/>
</dbReference>
<evidence type="ECO:0000313" key="3">
    <source>
        <dbReference type="EMBL" id="MUG70998.1"/>
    </source>
</evidence>
<gene>
    <name evidence="3" type="ORF">GNP93_09930</name>
</gene>
<dbReference type="Gene3D" id="3.40.50.12030">
    <property type="entry name" value="Uncharacterised protein family UPF0261, NC domain"/>
    <property type="match status" value="1"/>
</dbReference>
<dbReference type="PANTHER" id="PTHR31862:SF1">
    <property type="entry name" value="UPF0261 DOMAIN PROTEIN (AFU_ORTHOLOGUE AFUA_1G10120)"/>
    <property type="match status" value="1"/>
</dbReference>
<dbReference type="AlphaFoldDB" id="A0A7X2Z9U8"/>
<evidence type="ECO:0000259" key="2">
    <source>
        <dbReference type="Pfam" id="PF23189"/>
    </source>
</evidence>
<proteinExistence type="predicted"/>
<dbReference type="Proteomes" id="UP000450917">
    <property type="component" value="Unassembled WGS sequence"/>
</dbReference>